<dbReference type="InterPro" id="IPR003593">
    <property type="entry name" value="AAA+_ATPase"/>
</dbReference>
<comment type="caution">
    <text evidence="12">The sequence shown here is derived from an EMBL/GenBank/DDBJ whole genome shotgun (WGS) entry which is preliminary data.</text>
</comment>
<evidence type="ECO:0000256" key="5">
    <source>
        <dbReference type="ARBA" id="ARBA00022741"/>
    </source>
</evidence>
<feature type="transmembrane region" description="Helical" evidence="9">
    <location>
        <begin position="72"/>
        <end position="91"/>
    </location>
</feature>
<evidence type="ECO:0000313" key="13">
    <source>
        <dbReference type="Proteomes" id="UP000012081"/>
    </source>
</evidence>
<dbReference type="Gene3D" id="1.20.1560.10">
    <property type="entry name" value="ABC transporter type 1, transmembrane domain"/>
    <property type="match status" value="1"/>
</dbReference>
<dbReference type="Gene3D" id="3.40.50.300">
    <property type="entry name" value="P-loop containing nucleotide triphosphate hydrolases"/>
    <property type="match status" value="1"/>
</dbReference>
<accession>M8DYM3</accession>
<feature type="domain" description="ABC transmembrane type-1" evidence="11">
    <location>
        <begin position="34"/>
        <end position="312"/>
    </location>
</feature>
<dbReference type="GO" id="GO:0005886">
    <property type="term" value="C:plasma membrane"/>
    <property type="evidence" value="ECO:0007669"/>
    <property type="project" value="UniProtKB-SubCell"/>
</dbReference>
<evidence type="ECO:0000256" key="3">
    <source>
        <dbReference type="ARBA" id="ARBA00022475"/>
    </source>
</evidence>
<dbReference type="CDD" id="cd18551">
    <property type="entry name" value="ABC_6TM_LmrA_like"/>
    <property type="match status" value="1"/>
</dbReference>
<dbReference type="EMBL" id="APBN01000005">
    <property type="protein sequence ID" value="EMT52101.1"/>
    <property type="molecule type" value="Genomic_DNA"/>
</dbReference>
<dbReference type="SUPFAM" id="SSF90123">
    <property type="entry name" value="ABC transporter transmembrane region"/>
    <property type="match status" value="1"/>
</dbReference>
<gene>
    <name evidence="12" type="ORF">I532_14698</name>
</gene>
<keyword evidence="3" id="KW-1003">Cell membrane</keyword>
<dbReference type="InterPro" id="IPR017871">
    <property type="entry name" value="ABC_transporter-like_CS"/>
</dbReference>
<dbReference type="PROSITE" id="PS00211">
    <property type="entry name" value="ABC_TRANSPORTER_1"/>
    <property type="match status" value="1"/>
</dbReference>
<keyword evidence="13" id="KW-1185">Reference proteome</keyword>
<dbReference type="GO" id="GO:0016887">
    <property type="term" value="F:ATP hydrolysis activity"/>
    <property type="evidence" value="ECO:0007669"/>
    <property type="project" value="InterPro"/>
</dbReference>
<evidence type="ECO:0000259" key="11">
    <source>
        <dbReference type="PROSITE" id="PS50929"/>
    </source>
</evidence>
<comment type="subcellular location">
    <subcellularLocation>
        <location evidence="1">Cell membrane</location>
        <topology evidence="1">Multi-pass membrane protein</topology>
    </subcellularLocation>
</comment>
<dbReference type="PROSITE" id="PS50929">
    <property type="entry name" value="ABC_TM1F"/>
    <property type="match status" value="1"/>
</dbReference>
<proteinExistence type="predicted"/>
<dbReference type="InterPro" id="IPR039421">
    <property type="entry name" value="Type_1_exporter"/>
</dbReference>
<dbReference type="GO" id="GO:0015421">
    <property type="term" value="F:ABC-type oligopeptide transporter activity"/>
    <property type="evidence" value="ECO:0007669"/>
    <property type="project" value="TreeGrafter"/>
</dbReference>
<dbReference type="PANTHER" id="PTHR43394">
    <property type="entry name" value="ATP-DEPENDENT PERMEASE MDL1, MITOCHONDRIAL"/>
    <property type="match status" value="1"/>
</dbReference>
<dbReference type="InterPro" id="IPR003439">
    <property type="entry name" value="ABC_transporter-like_ATP-bd"/>
</dbReference>
<feature type="transmembrane region" description="Helical" evidence="9">
    <location>
        <begin position="171"/>
        <end position="188"/>
    </location>
</feature>
<dbReference type="FunFam" id="3.40.50.300:FF:000221">
    <property type="entry name" value="Multidrug ABC transporter ATP-binding protein"/>
    <property type="match status" value="1"/>
</dbReference>
<protein>
    <submittedName>
        <fullName evidence="12">Multidrug resistance ABC transporter ATP-binding protein/permease</fullName>
    </submittedName>
</protein>
<keyword evidence="7 9" id="KW-1133">Transmembrane helix</keyword>
<dbReference type="SMART" id="SM00382">
    <property type="entry name" value="AAA"/>
    <property type="match status" value="1"/>
</dbReference>
<evidence type="ECO:0000256" key="4">
    <source>
        <dbReference type="ARBA" id="ARBA00022692"/>
    </source>
</evidence>
<evidence type="ECO:0000256" key="1">
    <source>
        <dbReference type="ARBA" id="ARBA00004651"/>
    </source>
</evidence>
<organism evidence="12 13">
    <name type="scientific">Brevibacillus borstelensis AK1</name>
    <dbReference type="NCBI Taxonomy" id="1300222"/>
    <lineage>
        <taxon>Bacteria</taxon>
        <taxon>Bacillati</taxon>
        <taxon>Bacillota</taxon>
        <taxon>Bacilli</taxon>
        <taxon>Bacillales</taxon>
        <taxon>Paenibacillaceae</taxon>
        <taxon>Brevibacillus</taxon>
    </lineage>
</organism>
<dbReference type="InterPro" id="IPR011527">
    <property type="entry name" value="ABC1_TM_dom"/>
</dbReference>
<dbReference type="Proteomes" id="UP000012081">
    <property type="component" value="Unassembled WGS sequence"/>
</dbReference>
<keyword evidence="5" id="KW-0547">Nucleotide-binding</keyword>
<dbReference type="RefSeq" id="WP_003389137.1">
    <property type="nucleotide sequence ID" value="NZ_APBN01000005.1"/>
</dbReference>
<dbReference type="AlphaFoldDB" id="M8DYM3"/>
<keyword evidence="6 12" id="KW-0067">ATP-binding</keyword>
<dbReference type="PATRIC" id="fig|1300222.3.peg.3073"/>
<name>M8DYM3_9BACL</name>
<evidence type="ECO:0000256" key="9">
    <source>
        <dbReference type="SAM" id="Phobius"/>
    </source>
</evidence>
<dbReference type="OrthoDB" id="9770415at2"/>
<sequence>MEQTHTQTKTKTGNWRAFYELIKQTNPSKLKLGVALFMSIATTLVSLVIPLFTRNLVDSFTLASITTGQIVLLAVAFIAQAIAGGLSIYLLNHVGQSIVAALRDRLWKKLLVLPVSYYDNHRTGETISRMTNDTGVVKGLITDHLSSFFTGIISIIGSVATLLYLDWQMTLTMLIAVPLSLLILVPLGRQMYKISKGLQDETASFTTIMNQVLSEIRLVKASNAEPHEYQSGKRGIENLFRFGLKEGRVQALIGPLISFVLMVLLVVIMGYGGMRVSTGALTAGELVAFILYLVQIIMPLGQFTQFFTQLQKAMGATERIISTLEADEEDHASGRPLEDAGLPIHIDRVTFAYENGETILDDVSFRVEPGKVTAIVGPSGSGKTTLFSLIERYYQPTGGTIRLGDSPISDYTLSSWRSKIGYVSQESPLIAGTIRDNICYGISRPVSEQELRQAASMAYADQFIDELPEGYDTQVGERGMKLSGGQRQRIGIARALLRNPQILMLDEATSSLDSKSEIIVQQALNNLMKGRTTLVIAHRLSTVVDADQIVFLEKGRITGKGTHEELLETHAMYREFATQQLRMKQEV</sequence>
<feature type="transmembrane region" description="Helical" evidence="9">
    <location>
        <begin position="251"/>
        <end position="274"/>
    </location>
</feature>
<keyword evidence="8 9" id="KW-0472">Membrane</keyword>
<dbReference type="InterPro" id="IPR027417">
    <property type="entry name" value="P-loop_NTPase"/>
</dbReference>
<dbReference type="PANTHER" id="PTHR43394:SF1">
    <property type="entry name" value="ATP-BINDING CASSETTE SUB-FAMILY B MEMBER 10, MITOCHONDRIAL"/>
    <property type="match status" value="1"/>
</dbReference>
<feature type="domain" description="ABC transporter" evidence="10">
    <location>
        <begin position="344"/>
        <end position="579"/>
    </location>
</feature>
<dbReference type="SUPFAM" id="SSF52540">
    <property type="entry name" value="P-loop containing nucleoside triphosphate hydrolases"/>
    <property type="match status" value="1"/>
</dbReference>
<keyword evidence="4 9" id="KW-0812">Transmembrane</keyword>
<evidence type="ECO:0000256" key="8">
    <source>
        <dbReference type="ARBA" id="ARBA00023136"/>
    </source>
</evidence>
<dbReference type="STRING" id="1300222.I532_14698"/>
<dbReference type="Pfam" id="PF00005">
    <property type="entry name" value="ABC_tran"/>
    <property type="match status" value="1"/>
</dbReference>
<feature type="transmembrane region" description="Helical" evidence="9">
    <location>
        <begin position="32"/>
        <end position="52"/>
    </location>
</feature>
<evidence type="ECO:0000313" key="12">
    <source>
        <dbReference type="EMBL" id="EMT52101.1"/>
    </source>
</evidence>
<evidence type="ECO:0000256" key="6">
    <source>
        <dbReference type="ARBA" id="ARBA00022840"/>
    </source>
</evidence>
<dbReference type="FunFam" id="1.20.1560.10:FF:000011">
    <property type="entry name" value="Multidrug ABC transporter ATP-binding protein"/>
    <property type="match status" value="1"/>
</dbReference>
<reference evidence="12 13" key="1">
    <citation type="submission" date="2013-03" db="EMBL/GenBank/DDBJ databases">
        <title>Assembly of a new bacterial strain Brevibacillus borstelensis AK1.</title>
        <authorList>
            <person name="Rajan I."/>
            <person name="PoliReddy D."/>
            <person name="Sugumar T."/>
            <person name="Rathinam K."/>
            <person name="Alqarawi S."/>
            <person name="Khalil A.B."/>
            <person name="Sivakumar N."/>
        </authorList>
    </citation>
    <scope>NUCLEOTIDE SEQUENCE [LARGE SCALE GENOMIC DNA]</scope>
    <source>
        <strain evidence="12 13">AK1</strain>
    </source>
</reference>
<dbReference type="PROSITE" id="PS50893">
    <property type="entry name" value="ABC_TRANSPORTER_2"/>
    <property type="match status" value="1"/>
</dbReference>
<feature type="transmembrane region" description="Helical" evidence="9">
    <location>
        <begin position="148"/>
        <end position="165"/>
    </location>
</feature>
<keyword evidence="2" id="KW-0813">Transport</keyword>
<dbReference type="GO" id="GO:0005524">
    <property type="term" value="F:ATP binding"/>
    <property type="evidence" value="ECO:0007669"/>
    <property type="project" value="UniProtKB-KW"/>
</dbReference>
<dbReference type="InterPro" id="IPR036640">
    <property type="entry name" value="ABC1_TM_sf"/>
</dbReference>
<dbReference type="Pfam" id="PF00664">
    <property type="entry name" value="ABC_membrane"/>
    <property type="match status" value="1"/>
</dbReference>
<evidence type="ECO:0000259" key="10">
    <source>
        <dbReference type="PROSITE" id="PS50893"/>
    </source>
</evidence>
<feature type="transmembrane region" description="Helical" evidence="9">
    <location>
        <begin position="286"/>
        <end position="304"/>
    </location>
</feature>
<evidence type="ECO:0000256" key="7">
    <source>
        <dbReference type="ARBA" id="ARBA00022989"/>
    </source>
</evidence>
<evidence type="ECO:0000256" key="2">
    <source>
        <dbReference type="ARBA" id="ARBA00022448"/>
    </source>
</evidence>